<dbReference type="InterPro" id="IPR022237">
    <property type="entry name" value="PsiD-like"/>
</dbReference>
<dbReference type="InterPro" id="IPR003817">
    <property type="entry name" value="PS_Dcarbxylase"/>
</dbReference>
<dbReference type="EMBL" id="JARIHO010000010">
    <property type="protein sequence ID" value="KAJ7354027.1"/>
    <property type="molecule type" value="Genomic_DNA"/>
</dbReference>
<dbReference type="PANTHER" id="PTHR10067:SF9">
    <property type="entry name" value="PHOSPHATIDYLSERINE DECARBOXYLASE FAMILY PROTEIN (AFU_ORTHOLOGUE AFUA_7G01730)"/>
    <property type="match status" value="1"/>
</dbReference>
<gene>
    <name evidence="4" type="ORF">DFH08DRAFT_912715</name>
</gene>
<dbReference type="GO" id="GO:0004609">
    <property type="term" value="F:phosphatidylserine decarboxylase activity"/>
    <property type="evidence" value="ECO:0007669"/>
    <property type="project" value="InterPro"/>
</dbReference>
<name>A0AAD7EVA9_9AGAR</name>
<dbReference type="Proteomes" id="UP001218218">
    <property type="component" value="Unassembled WGS sequence"/>
</dbReference>
<sequence length="441" mass="49953">MTDHFRRAGWLPASDEHLHKWLKAAVDEVAVGKRKNGTFLPVVQDFVDFIETNAEMYMGFHRMFEEQPPSSLLSMVPDYQTMFKLFNKIIQEAPPFGPVGPPIYMVINGAMNTQAGFTTFLDAELNSHFRKMFNTWAKFLDSPDSRYVLNTGEGGWFNSSALSTLTEFYGGLTFEQIYVSDPSKPYWGYKSWDDYFVRLLRPGVRAVTSPENQNLISAACESQLYNRATNVKAEDTFWLKGEPYSLLHMLDYDELAPQFIGGTVFQGFLSVTSYHRWHAPVTGVVRKIVLVPGAYWVQSPATLGEQNNPFLRSLSYITGLTTRMLIFIESDNPRIGMMVFIAIGMTEVSTCEATVKEGQHVRRGDELGMFHFGGSSHALVFRPETKLQFFDNPSGSEFIYLNVAASIRPADAYVMRIITQDLEKIEAEMVNSASHRYRVAS</sequence>
<protein>
    <submittedName>
        <fullName evidence="4">Phosphatidylserine decarboxylase</fullName>
    </submittedName>
</protein>
<dbReference type="PANTHER" id="PTHR10067">
    <property type="entry name" value="PHOSPHATIDYLSERINE DECARBOXYLASE"/>
    <property type="match status" value="1"/>
</dbReference>
<keyword evidence="1" id="KW-0210">Decarboxylase</keyword>
<evidence type="ECO:0000313" key="4">
    <source>
        <dbReference type="EMBL" id="KAJ7354027.1"/>
    </source>
</evidence>
<dbReference type="GO" id="GO:0006646">
    <property type="term" value="P:phosphatidylethanolamine biosynthetic process"/>
    <property type="evidence" value="ECO:0007669"/>
    <property type="project" value="TreeGrafter"/>
</dbReference>
<accession>A0AAD7EVA9</accession>
<evidence type="ECO:0000256" key="2">
    <source>
        <dbReference type="ARBA" id="ARBA00023239"/>
    </source>
</evidence>
<keyword evidence="5" id="KW-1185">Reference proteome</keyword>
<dbReference type="Pfam" id="PF02666">
    <property type="entry name" value="PS_Dcarbxylase"/>
    <property type="match status" value="1"/>
</dbReference>
<comment type="caution">
    <text evidence="4">The sequence shown here is derived from an EMBL/GenBank/DDBJ whole genome shotgun (WGS) entry which is preliminary data.</text>
</comment>
<evidence type="ECO:0000256" key="1">
    <source>
        <dbReference type="ARBA" id="ARBA00022793"/>
    </source>
</evidence>
<dbReference type="GO" id="GO:0005739">
    <property type="term" value="C:mitochondrion"/>
    <property type="evidence" value="ECO:0007669"/>
    <property type="project" value="TreeGrafter"/>
</dbReference>
<evidence type="ECO:0000313" key="5">
    <source>
        <dbReference type="Proteomes" id="UP001218218"/>
    </source>
</evidence>
<feature type="domain" description="L-tryptophan decarboxylase PsiD-like" evidence="3">
    <location>
        <begin position="41"/>
        <end position="164"/>
    </location>
</feature>
<organism evidence="4 5">
    <name type="scientific">Mycena albidolilacea</name>
    <dbReference type="NCBI Taxonomy" id="1033008"/>
    <lineage>
        <taxon>Eukaryota</taxon>
        <taxon>Fungi</taxon>
        <taxon>Dikarya</taxon>
        <taxon>Basidiomycota</taxon>
        <taxon>Agaricomycotina</taxon>
        <taxon>Agaricomycetes</taxon>
        <taxon>Agaricomycetidae</taxon>
        <taxon>Agaricales</taxon>
        <taxon>Marasmiineae</taxon>
        <taxon>Mycenaceae</taxon>
        <taxon>Mycena</taxon>
    </lineage>
</organism>
<evidence type="ECO:0000259" key="3">
    <source>
        <dbReference type="Pfam" id="PF12588"/>
    </source>
</evidence>
<proteinExistence type="predicted"/>
<reference evidence="4" key="1">
    <citation type="submission" date="2023-03" db="EMBL/GenBank/DDBJ databases">
        <title>Massive genome expansion in bonnet fungi (Mycena s.s.) driven by repeated elements and novel gene families across ecological guilds.</title>
        <authorList>
            <consortium name="Lawrence Berkeley National Laboratory"/>
            <person name="Harder C.B."/>
            <person name="Miyauchi S."/>
            <person name="Viragh M."/>
            <person name="Kuo A."/>
            <person name="Thoen E."/>
            <person name="Andreopoulos B."/>
            <person name="Lu D."/>
            <person name="Skrede I."/>
            <person name="Drula E."/>
            <person name="Henrissat B."/>
            <person name="Morin E."/>
            <person name="Kohler A."/>
            <person name="Barry K."/>
            <person name="LaButti K."/>
            <person name="Morin E."/>
            <person name="Salamov A."/>
            <person name="Lipzen A."/>
            <person name="Mereny Z."/>
            <person name="Hegedus B."/>
            <person name="Baldrian P."/>
            <person name="Stursova M."/>
            <person name="Weitz H."/>
            <person name="Taylor A."/>
            <person name="Grigoriev I.V."/>
            <person name="Nagy L.G."/>
            <person name="Martin F."/>
            <person name="Kauserud H."/>
        </authorList>
    </citation>
    <scope>NUCLEOTIDE SEQUENCE</scope>
    <source>
        <strain evidence="4">CBHHK002</strain>
    </source>
</reference>
<dbReference type="AlphaFoldDB" id="A0AAD7EVA9"/>
<keyword evidence="2" id="KW-0456">Lyase</keyword>
<dbReference type="Pfam" id="PF12588">
    <property type="entry name" value="PSDC"/>
    <property type="match status" value="1"/>
</dbReference>